<evidence type="ECO:0000313" key="2">
    <source>
        <dbReference type="EMBL" id="JAS76657.1"/>
    </source>
</evidence>
<dbReference type="GO" id="GO:0001708">
    <property type="term" value="P:cell fate specification"/>
    <property type="evidence" value="ECO:0007669"/>
    <property type="project" value="TreeGrafter"/>
</dbReference>
<feature type="region of interest" description="Disordered" evidence="1">
    <location>
        <begin position="1"/>
        <end position="38"/>
    </location>
</feature>
<dbReference type="AlphaFoldDB" id="A0A1B6HPP6"/>
<protein>
    <submittedName>
        <fullName evidence="2">Uncharacterized protein</fullName>
    </submittedName>
</protein>
<feature type="compositionally biased region" description="Polar residues" evidence="1">
    <location>
        <begin position="15"/>
        <end position="37"/>
    </location>
</feature>
<proteinExistence type="predicted"/>
<dbReference type="GO" id="GO:0005881">
    <property type="term" value="C:cytoplasmic microtubule"/>
    <property type="evidence" value="ECO:0007669"/>
    <property type="project" value="TreeGrafter"/>
</dbReference>
<dbReference type="GO" id="GO:0016342">
    <property type="term" value="C:catenin complex"/>
    <property type="evidence" value="ECO:0007669"/>
    <property type="project" value="TreeGrafter"/>
</dbReference>
<organism evidence="2">
    <name type="scientific">Homalodisca liturata</name>
    <dbReference type="NCBI Taxonomy" id="320908"/>
    <lineage>
        <taxon>Eukaryota</taxon>
        <taxon>Metazoa</taxon>
        <taxon>Ecdysozoa</taxon>
        <taxon>Arthropoda</taxon>
        <taxon>Hexapoda</taxon>
        <taxon>Insecta</taxon>
        <taxon>Pterygota</taxon>
        <taxon>Neoptera</taxon>
        <taxon>Paraneoptera</taxon>
        <taxon>Hemiptera</taxon>
        <taxon>Auchenorrhyncha</taxon>
        <taxon>Membracoidea</taxon>
        <taxon>Cicadellidae</taxon>
        <taxon>Cicadellinae</taxon>
        <taxon>Proconiini</taxon>
        <taxon>Homalodisca</taxon>
    </lineage>
</organism>
<gene>
    <name evidence="2" type="ORF">g.19186</name>
</gene>
<dbReference type="GO" id="GO:0016477">
    <property type="term" value="P:cell migration"/>
    <property type="evidence" value="ECO:0007669"/>
    <property type="project" value="TreeGrafter"/>
</dbReference>
<dbReference type="PANTHER" id="PTHR12607">
    <property type="entry name" value="ADENOMATOUS POLYPOSIS COLI PROTEIN FAMILY"/>
    <property type="match status" value="1"/>
</dbReference>
<evidence type="ECO:0000256" key="1">
    <source>
        <dbReference type="SAM" id="MobiDB-lite"/>
    </source>
</evidence>
<dbReference type="GO" id="GO:0007026">
    <property type="term" value="P:negative regulation of microtubule depolymerization"/>
    <property type="evidence" value="ECO:0007669"/>
    <property type="project" value="TreeGrafter"/>
</dbReference>
<sequence length="457" mass="50445">MWKMHNSEPLDCNEVETNTKPNNCSKNRISQPSSSHQCGPDYCNKEKLQLEALLERLTLEESSLAQDIPVNYCHVYSELVEEIDPNQHEIRKNCGGNEGMGCVRSGGVMFDIVSQDCAGQLTKDRFKWRDTSKPREMCQNNLCIETQRKQLTNSSFNTDGFEKPLFIDNSSATSFSDLMTLDDSRSVDVNNLVVTTVLASDNRVVDVPICPYESKTGNHEVNAVVLETPLIFSRCSSLDSVNSCEQLSNFESSVVSETSCMTSGLVSPSELPDSPTNFITQCPCIPVSINLSKEQNTELKKTSTIKPITKSINDLICKDKVSKEVDTNLLPTASAPENDLEEEYLLANCITFGMQCSYVKTTVGGNSNSSVLDNKLISKISDKSVIPIKLIAIDKISQLEVTDFTTVYNTEDSPSIISHSTSHTNLSNLCSTSDNSDINILDDCIRSGLPNAHPTYH</sequence>
<dbReference type="PANTHER" id="PTHR12607:SF12">
    <property type="entry name" value="APC-LIKE, ISOFORM A-RELATED"/>
    <property type="match status" value="1"/>
</dbReference>
<reference evidence="2" key="1">
    <citation type="submission" date="2015-11" db="EMBL/GenBank/DDBJ databases">
        <title>De novo transcriptome assembly of four potential Pierce s Disease insect vectors from Arizona vineyards.</title>
        <authorList>
            <person name="Tassone E.E."/>
        </authorList>
    </citation>
    <scope>NUCLEOTIDE SEQUENCE</scope>
</reference>
<dbReference type="GO" id="GO:0008017">
    <property type="term" value="F:microtubule binding"/>
    <property type="evidence" value="ECO:0007669"/>
    <property type="project" value="TreeGrafter"/>
</dbReference>
<dbReference type="GO" id="GO:0008013">
    <property type="term" value="F:beta-catenin binding"/>
    <property type="evidence" value="ECO:0007669"/>
    <property type="project" value="InterPro"/>
</dbReference>
<dbReference type="EMBL" id="GECU01031049">
    <property type="protein sequence ID" value="JAS76657.1"/>
    <property type="molecule type" value="Transcribed_RNA"/>
</dbReference>
<accession>A0A1B6HPP6</accession>
<dbReference type="GO" id="GO:0030877">
    <property type="term" value="C:beta-catenin destruction complex"/>
    <property type="evidence" value="ECO:0007669"/>
    <property type="project" value="TreeGrafter"/>
</dbReference>
<dbReference type="GO" id="GO:0007389">
    <property type="term" value="P:pattern specification process"/>
    <property type="evidence" value="ECO:0007669"/>
    <property type="project" value="TreeGrafter"/>
</dbReference>
<dbReference type="GO" id="GO:0007399">
    <property type="term" value="P:nervous system development"/>
    <property type="evidence" value="ECO:0007669"/>
    <property type="project" value="TreeGrafter"/>
</dbReference>
<dbReference type="GO" id="GO:0090090">
    <property type="term" value="P:negative regulation of canonical Wnt signaling pathway"/>
    <property type="evidence" value="ECO:0007669"/>
    <property type="project" value="TreeGrafter"/>
</dbReference>
<dbReference type="InterPro" id="IPR026818">
    <property type="entry name" value="Apc_fam"/>
</dbReference>
<name>A0A1B6HPP6_9HEMI</name>